<keyword evidence="2" id="KW-1185">Reference proteome</keyword>
<sequence length="77" mass="8132">MTDACPNCGAPYSATTTVEMGDRYEGAFGATPRSFLTDYVRVCSDPETARRAGRESHVDLDVFLHSASDLGAGNATA</sequence>
<reference evidence="1 2" key="1">
    <citation type="journal article" date="2019" name="Int. J. Syst. Evol. Microbiol.">
        <title>The Global Catalogue of Microorganisms (GCM) 10K type strain sequencing project: providing services to taxonomists for standard genome sequencing and annotation.</title>
        <authorList>
            <consortium name="The Broad Institute Genomics Platform"/>
            <consortium name="The Broad Institute Genome Sequencing Center for Infectious Disease"/>
            <person name="Wu L."/>
            <person name="Ma J."/>
        </authorList>
    </citation>
    <scope>NUCLEOTIDE SEQUENCE [LARGE SCALE GENOMIC DNA]</scope>
    <source>
        <strain evidence="1 2">JCM 16328</strain>
    </source>
</reference>
<dbReference type="RefSeq" id="WP_343772793.1">
    <property type="nucleotide sequence ID" value="NZ_BAAADV010000001.1"/>
</dbReference>
<evidence type="ECO:0000313" key="2">
    <source>
        <dbReference type="Proteomes" id="UP001500420"/>
    </source>
</evidence>
<protein>
    <submittedName>
        <fullName evidence="1">Uncharacterized protein</fullName>
    </submittedName>
</protein>
<dbReference type="EMBL" id="BAAADV010000001">
    <property type="protein sequence ID" value="GAA0666657.1"/>
    <property type="molecule type" value="Genomic_DNA"/>
</dbReference>
<accession>A0AAV3T674</accession>
<dbReference type="AlphaFoldDB" id="A0AAV3T674"/>
<comment type="caution">
    <text evidence="1">The sequence shown here is derived from an EMBL/GenBank/DDBJ whole genome shotgun (WGS) entry which is preliminary data.</text>
</comment>
<organism evidence="1 2">
    <name type="scientific">Natronoarchaeum mannanilyticum</name>
    <dbReference type="NCBI Taxonomy" id="926360"/>
    <lineage>
        <taxon>Archaea</taxon>
        <taxon>Methanobacteriati</taxon>
        <taxon>Methanobacteriota</taxon>
        <taxon>Stenosarchaea group</taxon>
        <taxon>Halobacteria</taxon>
        <taxon>Halobacteriales</taxon>
        <taxon>Natronoarchaeaceae</taxon>
    </lineage>
</organism>
<gene>
    <name evidence="1" type="ORF">GCM10009020_09950</name>
</gene>
<proteinExistence type="predicted"/>
<name>A0AAV3T674_9EURY</name>
<dbReference type="Proteomes" id="UP001500420">
    <property type="component" value="Unassembled WGS sequence"/>
</dbReference>
<evidence type="ECO:0000313" key="1">
    <source>
        <dbReference type="EMBL" id="GAA0666657.1"/>
    </source>
</evidence>